<feature type="domain" description="HTH lysR-type" evidence="5">
    <location>
        <begin position="5"/>
        <end position="62"/>
    </location>
</feature>
<keyword evidence="3" id="KW-0238">DNA-binding</keyword>
<dbReference type="OrthoDB" id="8591238at2"/>
<dbReference type="Gene3D" id="1.10.10.10">
    <property type="entry name" value="Winged helix-like DNA-binding domain superfamily/Winged helix DNA-binding domain"/>
    <property type="match status" value="1"/>
</dbReference>
<evidence type="ECO:0000256" key="2">
    <source>
        <dbReference type="ARBA" id="ARBA00023015"/>
    </source>
</evidence>
<dbReference type="RefSeq" id="WP_003054394.1">
    <property type="nucleotide sequence ID" value="NZ_AAUJ02000001.1"/>
</dbReference>
<dbReference type="PANTHER" id="PTHR30537:SF58">
    <property type="entry name" value="HTH-TYPE TRANSCRIPTIONAL REGULATOR PERR"/>
    <property type="match status" value="1"/>
</dbReference>
<dbReference type="InterPro" id="IPR058163">
    <property type="entry name" value="LysR-type_TF_proteobact-type"/>
</dbReference>
<keyword evidence="2" id="KW-0805">Transcription regulation</keyword>
<evidence type="ECO:0000313" key="6">
    <source>
        <dbReference type="EMBL" id="EED67070.1"/>
    </source>
</evidence>
<dbReference type="CDD" id="cd08432">
    <property type="entry name" value="PBP2_GcdR_TrpI_HvrB_AmpR_like"/>
    <property type="match status" value="1"/>
</dbReference>
<dbReference type="SUPFAM" id="SSF53850">
    <property type="entry name" value="Periplasmic binding protein-like II"/>
    <property type="match status" value="1"/>
</dbReference>
<proteinExistence type="inferred from homology"/>
<dbReference type="PANTHER" id="PTHR30537">
    <property type="entry name" value="HTH-TYPE TRANSCRIPTIONAL REGULATOR"/>
    <property type="match status" value="1"/>
</dbReference>
<dbReference type="InterPro" id="IPR036388">
    <property type="entry name" value="WH-like_DNA-bd_sf"/>
</dbReference>
<dbReference type="eggNOG" id="COG0583">
    <property type="taxonomic scope" value="Bacteria"/>
</dbReference>
<dbReference type="EMBL" id="AAUJ02000001">
    <property type="protein sequence ID" value="EED67070.1"/>
    <property type="molecule type" value="Genomic_DNA"/>
</dbReference>
<dbReference type="GO" id="GO:0003700">
    <property type="term" value="F:DNA-binding transcription factor activity"/>
    <property type="evidence" value="ECO:0007669"/>
    <property type="project" value="InterPro"/>
</dbReference>
<dbReference type="Proteomes" id="UP000003039">
    <property type="component" value="Unassembled WGS sequence"/>
</dbReference>
<organism evidence="6 7">
    <name type="scientific">Comamonas testosteroni (strain DSM 14576 / KF-1)</name>
    <name type="common">Pseudomonas testosteroni</name>
    <dbReference type="NCBI Taxonomy" id="399795"/>
    <lineage>
        <taxon>Bacteria</taxon>
        <taxon>Pseudomonadati</taxon>
        <taxon>Pseudomonadota</taxon>
        <taxon>Betaproteobacteria</taxon>
        <taxon>Burkholderiales</taxon>
        <taxon>Comamonadaceae</taxon>
        <taxon>Comamonas</taxon>
    </lineage>
</organism>
<dbReference type="InterPro" id="IPR005119">
    <property type="entry name" value="LysR_subst-bd"/>
</dbReference>
<evidence type="ECO:0000259" key="5">
    <source>
        <dbReference type="PROSITE" id="PS50931"/>
    </source>
</evidence>
<keyword evidence="4" id="KW-0804">Transcription</keyword>
<accession>B7WQS5</accession>
<evidence type="ECO:0000313" key="7">
    <source>
        <dbReference type="Proteomes" id="UP000003039"/>
    </source>
</evidence>
<dbReference type="AlphaFoldDB" id="B7WQS5"/>
<reference evidence="6 7" key="1">
    <citation type="journal article" date="2004" name="Appl. Environ. Microbiol.">
        <title>Mineralization of individual congeners of linear alkylbenzenesulfonate by defined pairs of heterotrophic bacteria.</title>
        <authorList>
            <person name="Schleheck D."/>
            <person name="Knepper T.P."/>
            <person name="Fischer K."/>
            <person name="Cook A.M."/>
        </authorList>
    </citation>
    <scope>NUCLEOTIDE SEQUENCE [LARGE SCALE GENOMIC DNA]</scope>
    <source>
        <strain evidence="7">DSM 14576 / KF-1</strain>
    </source>
</reference>
<evidence type="ECO:0000256" key="4">
    <source>
        <dbReference type="ARBA" id="ARBA00023163"/>
    </source>
</evidence>
<protein>
    <submittedName>
        <fullName evidence="6">Transcriptional regulator, LysR family</fullName>
    </submittedName>
</protein>
<sequence length="315" mass="34755">MRKIPNFVLLRAFEAAARKGSFASAAAELNLTPSAISHQVKELEEVFGKPLFHRLHRRVDLTAEGARLADGLTRVMDALEASCSEVRLAPSGQVLSLYCAPSFAAKWLSPRLADFALNHPGIAIRLTSAAEPLDLIRAREIDVAISYGSAVQRPGIDVTALGKEAIVPLCSPTLISRKRTARELISECNLIDSQLSRVTWRDWFAMNGLTTAPKVNQSFDRAALAISAAVDGLGITLESTRFAEKELARGDLVELGTKEFPRVSRETHFFSVRTEEQELQKIQVFRTWLMKSLGKKPAKGRKAITSALLHYRDFS</sequence>
<dbReference type="Gene3D" id="3.40.190.10">
    <property type="entry name" value="Periplasmic binding protein-like II"/>
    <property type="match status" value="2"/>
</dbReference>
<comment type="caution">
    <text evidence="6">The sequence shown here is derived from an EMBL/GenBank/DDBJ whole genome shotgun (WGS) entry which is preliminary data.</text>
</comment>
<dbReference type="Pfam" id="PF00126">
    <property type="entry name" value="HTH_1"/>
    <property type="match status" value="1"/>
</dbReference>
<name>B7WQS5_COMTK</name>
<dbReference type="SUPFAM" id="SSF46785">
    <property type="entry name" value="Winged helix' DNA-binding domain"/>
    <property type="match status" value="1"/>
</dbReference>
<evidence type="ECO:0000256" key="3">
    <source>
        <dbReference type="ARBA" id="ARBA00023125"/>
    </source>
</evidence>
<dbReference type="Pfam" id="PF03466">
    <property type="entry name" value="LysR_substrate"/>
    <property type="match status" value="1"/>
</dbReference>
<dbReference type="PRINTS" id="PR00039">
    <property type="entry name" value="HTHLYSR"/>
</dbReference>
<comment type="similarity">
    <text evidence="1">Belongs to the LysR transcriptional regulatory family.</text>
</comment>
<dbReference type="FunFam" id="1.10.10.10:FF:000001">
    <property type="entry name" value="LysR family transcriptional regulator"/>
    <property type="match status" value="1"/>
</dbReference>
<dbReference type="GO" id="GO:0043565">
    <property type="term" value="F:sequence-specific DNA binding"/>
    <property type="evidence" value="ECO:0007669"/>
    <property type="project" value="TreeGrafter"/>
</dbReference>
<evidence type="ECO:0000256" key="1">
    <source>
        <dbReference type="ARBA" id="ARBA00009437"/>
    </source>
</evidence>
<dbReference type="GO" id="GO:0006351">
    <property type="term" value="P:DNA-templated transcription"/>
    <property type="evidence" value="ECO:0007669"/>
    <property type="project" value="TreeGrafter"/>
</dbReference>
<dbReference type="PROSITE" id="PS50931">
    <property type="entry name" value="HTH_LYSR"/>
    <property type="match status" value="1"/>
</dbReference>
<gene>
    <name evidence="6" type="ORF">CtesDRAFT_PD2016</name>
</gene>
<dbReference type="InterPro" id="IPR036390">
    <property type="entry name" value="WH_DNA-bd_sf"/>
</dbReference>
<dbReference type="InterPro" id="IPR000847">
    <property type="entry name" value="LysR_HTH_N"/>
</dbReference>